<dbReference type="Pfam" id="PF13377">
    <property type="entry name" value="Peripla_BP_3"/>
    <property type="match status" value="1"/>
</dbReference>
<dbReference type="GO" id="GO:0003700">
    <property type="term" value="F:DNA-binding transcription factor activity"/>
    <property type="evidence" value="ECO:0007669"/>
    <property type="project" value="TreeGrafter"/>
</dbReference>
<dbReference type="Gene3D" id="3.40.50.2300">
    <property type="match status" value="2"/>
</dbReference>
<dbReference type="SMART" id="SM00354">
    <property type="entry name" value="HTH_LACI"/>
    <property type="match status" value="1"/>
</dbReference>
<dbReference type="PROSITE" id="PS00356">
    <property type="entry name" value="HTH_LACI_1"/>
    <property type="match status" value="1"/>
</dbReference>
<name>A0A1I2FZ33_9MICO</name>
<dbReference type="PROSITE" id="PS50932">
    <property type="entry name" value="HTH_LACI_2"/>
    <property type="match status" value="1"/>
</dbReference>
<keyword evidence="1" id="KW-0805">Transcription regulation</keyword>
<reference evidence="6" key="1">
    <citation type="submission" date="2016-10" db="EMBL/GenBank/DDBJ databases">
        <authorList>
            <person name="Varghese N."/>
            <person name="Submissions S."/>
        </authorList>
    </citation>
    <scope>NUCLEOTIDE SEQUENCE [LARGE SCALE GENOMIC DNA]</scope>
    <source>
        <strain evidence="6">DSM 19083</strain>
    </source>
</reference>
<sequence>MSPRVTIHDVADAAGVSVATVSKVINARYGVAKSTSQRVQAVIDQLGYESSLVARSMRSHKTHVIGILVAEFEPFSTEILKGAATALADTDYELLAYTGARHSGGAGWERRYLSRLSGTLIDGALIVTPTVVDANAGVPVVAIDPHEGPLGPPTVDSDNLTGGLLATRHLVELGHRRIGFIGGRADLASSALREAGYRQALADAGIEVDPALMSTGDYELDSSRGSAHELLSLADRPTAIFAANDISAIAAMETAREMGLDVPADVSIVGFDDIPEASATTPPLTTVHQPIKRMGAAGIEMLVRLIEGRAVESSHVRLPTSLVVRGTTRRV</sequence>
<dbReference type="InterPro" id="IPR010982">
    <property type="entry name" value="Lambda_DNA-bd_dom_sf"/>
</dbReference>
<feature type="domain" description="HTH lacI-type" evidence="4">
    <location>
        <begin position="5"/>
        <end position="59"/>
    </location>
</feature>
<proteinExistence type="predicted"/>
<keyword evidence="3" id="KW-0804">Transcription</keyword>
<dbReference type="InterPro" id="IPR028082">
    <property type="entry name" value="Peripla_BP_I"/>
</dbReference>
<keyword evidence="2" id="KW-0238">DNA-binding</keyword>
<evidence type="ECO:0000256" key="3">
    <source>
        <dbReference type="ARBA" id="ARBA00023163"/>
    </source>
</evidence>
<evidence type="ECO:0000259" key="4">
    <source>
        <dbReference type="PROSITE" id="PS50932"/>
    </source>
</evidence>
<dbReference type="PANTHER" id="PTHR30146:SF153">
    <property type="entry name" value="LACTOSE OPERON REPRESSOR"/>
    <property type="match status" value="1"/>
</dbReference>
<dbReference type="Gene3D" id="1.10.260.40">
    <property type="entry name" value="lambda repressor-like DNA-binding domains"/>
    <property type="match status" value="1"/>
</dbReference>
<dbReference type="CDD" id="cd01392">
    <property type="entry name" value="HTH_LacI"/>
    <property type="match status" value="1"/>
</dbReference>
<dbReference type="CDD" id="cd06267">
    <property type="entry name" value="PBP1_LacI_sugar_binding-like"/>
    <property type="match status" value="1"/>
</dbReference>
<dbReference type="RefSeq" id="WP_093376993.1">
    <property type="nucleotide sequence ID" value="NZ_BNAN01000002.1"/>
</dbReference>
<dbReference type="PANTHER" id="PTHR30146">
    <property type="entry name" value="LACI-RELATED TRANSCRIPTIONAL REPRESSOR"/>
    <property type="match status" value="1"/>
</dbReference>
<gene>
    <name evidence="5" type="ORF">SAMN04488035_1626</name>
</gene>
<organism evidence="5 6">
    <name type="scientific">Flavimobilis marinus</name>
    <dbReference type="NCBI Taxonomy" id="285351"/>
    <lineage>
        <taxon>Bacteria</taxon>
        <taxon>Bacillati</taxon>
        <taxon>Actinomycetota</taxon>
        <taxon>Actinomycetes</taxon>
        <taxon>Micrococcales</taxon>
        <taxon>Jonesiaceae</taxon>
        <taxon>Flavimobilis</taxon>
    </lineage>
</organism>
<dbReference type="PRINTS" id="PR00036">
    <property type="entry name" value="HTHLACI"/>
</dbReference>
<evidence type="ECO:0000256" key="2">
    <source>
        <dbReference type="ARBA" id="ARBA00023125"/>
    </source>
</evidence>
<dbReference type="AlphaFoldDB" id="A0A1I2FZ33"/>
<protein>
    <submittedName>
        <fullName evidence="5">Transcriptional regulator, LacI family</fullName>
    </submittedName>
</protein>
<dbReference type="GO" id="GO:0000976">
    <property type="term" value="F:transcription cis-regulatory region binding"/>
    <property type="evidence" value="ECO:0007669"/>
    <property type="project" value="TreeGrafter"/>
</dbReference>
<dbReference type="SUPFAM" id="SSF47413">
    <property type="entry name" value="lambda repressor-like DNA-binding domains"/>
    <property type="match status" value="1"/>
</dbReference>
<dbReference type="InterPro" id="IPR046335">
    <property type="entry name" value="LacI/GalR-like_sensor"/>
</dbReference>
<dbReference type="Pfam" id="PF00356">
    <property type="entry name" value="LacI"/>
    <property type="match status" value="1"/>
</dbReference>
<evidence type="ECO:0000256" key="1">
    <source>
        <dbReference type="ARBA" id="ARBA00023015"/>
    </source>
</evidence>
<dbReference type="OrthoDB" id="3227375at2"/>
<dbReference type="SUPFAM" id="SSF53822">
    <property type="entry name" value="Periplasmic binding protein-like I"/>
    <property type="match status" value="1"/>
</dbReference>
<dbReference type="STRING" id="285351.SAMN04488035_1626"/>
<evidence type="ECO:0000313" key="6">
    <source>
        <dbReference type="Proteomes" id="UP000198520"/>
    </source>
</evidence>
<dbReference type="InterPro" id="IPR000843">
    <property type="entry name" value="HTH_LacI"/>
</dbReference>
<accession>A0A1I2FZ33</accession>
<dbReference type="EMBL" id="FONZ01000002">
    <property type="protein sequence ID" value="SFF10654.1"/>
    <property type="molecule type" value="Genomic_DNA"/>
</dbReference>
<dbReference type="Proteomes" id="UP000198520">
    <property type="component" value="Unassembled WGS sequence"/>
</dbReference>
<keyword evidence="6" id="KW-1185">Reference proteome</keyword>
<evidence type="ECO:0000313" key="5">
    <source>
        <dbReference type="EMBL" id="SFF10654.1"/>
    </source>
</evidence>